<comment type="catalytic activity">
    <reaction evidence="1">
        <text>Release of any N-terminal amino acid, including proline, that is linked to proline, even from a dipeptide or tripeptide.</text>
        <dbReference type="EC" id="3.4.11.9"/>
    </reaction>
</comment>
<proteinExistence type="inferred from homology"/>
<evidence type="ECO:0000313" key="15">
    <source>
        <dbReference type="EMBL" id="RAU16910.1"/>
    </source>
</evidence>
<dbReference type="PROSITE" id="PS00491">
    <property type="entry name" value="PROLINE_PEPTIDASE"/>
    <property type="match status" value="1"/>
</dbReference>
<reference evidence="15 16" key="1">
    <citation type="submission" date="2018-06" db="EMBL/GenBank/DDBJ databases">
        <title>Nitrincola tibetense sp. nov., isolated from Lake XuguoCo on Tibetan Plateau.</title>
        <authorList>
            <person name="Xing P."/>
        </authorList>
    </citation>
    <scope>NUCLEOTIDE SEQUENCE [LARGE SCALE GENOMIC DNA]</scope>
    <source>
        <strain evidence="16">xg18</strain>
    </source>
</reference>
<dbReference type="InterPro" id="IPR036005">
    <property type="entry name" value="Creatinase/aminopeptidase-like"/>
</dbReference>
<name>A0A364NIQ8_9GAMM</name>
<keyword evidence="6 13" id="KW-0479">Metal-binding</keyword>
<dbReference type="AlphaFoldDB" id="A0A364NIQ8"/>
<dbReference type="InterPro" id="IPR000994">
    <property type="entry name" value="Pept_M24"/>
</dbReference>
<evidence type="ECO:0000256" key="9">
    <source>
        <dbReference type="ARBA" id="ARBA00023211"/>
    </source>
</evidence>
<sequence length="437" mass="48711">MTLDQSVFAKRRAQLMSKMPEGSVALIAANRLVTRNRDAEYAFRQDSNFYYLTGFNEPDALLVLLPGLGVGRSIMFCQPRDPAMEVWTGFRAGPEGCVSQYGMDQAFALSEIEKQLPDVLDGTQALYYAWGQSAEFDSKVMNWLKGLREASRQGRHAPNQLGLIDDLLHEMRLFKDDAEIALMQRAADISAQAHVRAMQVCRPGVMEYQLEAEIQHYCAMQGARFQAYTPIVGGGQNACILHYIENTAELKDGDLVLIDAGCELDCYASDITRTFPVNGRFSPEQKALYGLVLDVQKQCIEAIKPGTPWNAIHDLSVKLLTEGLLELGLLKGEADQLIEAGAYKPFYMHRIGHWLGMDVHDVGAYKQKGDWRPLEEGMVMTVEPGVYIAADNQDVDPRWRGIGIRIEDDVLVTATGHHILTAAVPKEIDEIEALMAR</sequence>
<evidence type="ECO:0000256" key="7">
    <source>
        <dbReference type="ARBA" id="ARBA00022801"/>
    </source>
</evidence>
<dbReference type="GO" id="GO:0006508">
    <property type="term" value="P:proteolysis"/>
    <property type="evidence" value="ECO:0007669"/>
    <property type="project" value="UniProtKB-KW"/>
</dbReference>
<dbReference type="GO" id="GO:0070006">
    <property type="term" value="F:metalloaminopeptidase activity"/>
    <property type="evidence" value="ECO:0007669"/>
    <property type="project" value="InterPro"/>
</dbReference>
<dbReference type="SUPFAM" id="SSF53092">
    <property type="entry name" value="Creatinase/prolidase N-terminal domain"/>
    <property type="match status" value="1"/>
</dbReference>
<dbReference type="Pfam" id="PF00557">
    <property type="entry name" value="Peptidase_M24"/>
    <property type="match status" value="1"/>
</dbReference>
<comment type="caution">
    <text evidence="15">The sequence shown here is derived from an EMBL/GenBank/DDBJ whole genome shotgun (WGS) entry which is preliminary data.</text>
</comment>
<evidence type="ECO:0000256" key="13">
    <source>
        <dbReference type="RuleBase" id="RU000590"/>
    </source>
</evidence>
<dbReference type="InterPro" id="IPR001131">
    <property type="entry name" value="Peptidase_M24B_aminopep-P_CS"/>
</dbReference>
<dbReference type="SUPFAM" id="SSF55920">
    <property type="entry name" value="Creatinase/aminopeptidase"/>
    <property type="match status" value="1"/>
</dbReference>
<dbReference type="InterPro" id="IPR007865">
    <property type="entry name" value="Aminopep_P_N"/>
</dbReference>
<keyword evidence="7" id="KW-0378">Hydrolase</keyword>
<dbReference type="OrthoDB" id="9806388at2"/>
<keyword evidence="16" id="KW-1185">Reference proteome</keyword>
<keyword evidence="15" id="KW-0031">Aminopeptidase</keyword>
<protein>
    <recommendedName>
        <fullName evidence="10">Xaa-Pro aminopeptidase</fullName>
        <ecNumber evidence="4">3.4.11.9</ecNumber>
    </recommendedName>
    <alternativeName>
        <fullName evidence="11">Aminopeptidase P II</fullName>
    </alternativeName>
    <alternativeName>
        <fullName evidence="12">X-Pro aminopeptidase</fullName>
    </alternativeName>
</protein>
<evidence type="ECO:0000256" key="2">
    <source>
        <dbReference type="ARBA" id="ARBA00001936"/>
    </source>
</evidence>
<dbReference type="GO" id="GO:0030145">
    <property type="term" value="F:manganese ion binding"/>
    <property type="evidence" value="ECO:0007669"/>
    <property type="project" value="InterPro"/>
</dbReference>
<gene>
    <name evidence="15" type="ORF">DN062_15785</name>
</gene>
<dbReference type="EMBL" id="QKRX01000015">
    <property type="protein sequence ID" value="RAU16910.1"/>
    <property type="molecule type" value="Genomic_DNA"/>
</dbReference>
<evidence type="ECO:0000256" key="11">
    <source>
        <dbReference type="ARBA" id="ARBA00075356"/>
    </source>
</evidence>
<dbReference type="PANTHER" id="PTHR43226:SF4">
    <property type="entry name" value="XAA-PRO AMINOPEPTIDASE 3"/>
    <property type="match status" value="1"/>
</dbReference>
<dbReference type="InterPro" id="IPR029149">
    <property type="entry name" value="Creatin/AminoP/Spt16_N"/>
</dbReference>
<dbReference type="EC" id="3.4.11.9" evidence="4"/>
<dbReference type="CDD" id="cd01087">
    <property type="entry name" value="Prolidase"/>
    <property type="match status" value="1"/>
</dbReference>
<dbReference type="InterPro" id="IPR052433">
    <property type="entry name" value="X-Pro_dipept-like"/>
</dbReference>
<evidence type="ECO:0000256" key="12">
    <source>
        <dbReference type="ARBA" id="ARBA00081411"/>
    </source>
</evidence>
<keyword evidence="9" id="KW-0464">Manganese</keyword>
<keyword evidence="5" id="KW-0645">Protease</keyword>
<accession>A0A364NIQ8</accession>
<evidence type="ECO:0000259" key="14">
    <source>
        <dbReference type="SMART" id="SM01011"/>
    </source>
</evidence>
<evidence type="ECO:0000256" key="5">
    <source>
        <dbReference type="ARBA" id="ARBA00022670"/>
    </source>
</evidence>
<organism evidence="15 16">
    <name type="scientific">Nitrincola tibetensis</name>
    <dbReference type="NCBI Taxonomy" id="2219697"/>
    <lineage>
        <taxon>Bacteria</taxon>
        <taxon>Pseudomonadati</taxon>
        <taxon>Pseudomonadota</taxon>
        <taxon>Gammaproteobacteria</taxon>
        <taxon>Oceanospirillales</taxon>
        <taxon>Oceanospirillaceae</taxon>
        <taxon>Nitrincola</taxon>
    </lineage>
</organism>
<evidence type="ECO:0000256" key="10">
    <source>
        <dbReference type="ARBA" id="ARBA00069363"/>
    </source>
</evidence>
<comment type="similarity">
    <text evidence="3 13">Belongs to the peptidase M24B family.</text>
</comment>
<dbReference type="PANTHER" id="PTHR43226">
    <property type="entry name" value="XAA-PRO AMINOPEPTIDASE 3"/>
    <property type="match status" value="1"/>
</dbReference>
<evidence type="ECO:0000256" key="6">
    <source>
        <dbReference type="ARBA" id="ARBA00022723"/>
    </source>
</evidence>
<dbReference type="Proteomes" id="UP000250744">
    <property type="component" value="Unassembled WGS sequence"/>
</dbReference>
<feature type="domain" description="Aminopeptidase P N-terminal" evidence="14">
    <location>
        <begin position="3"/>
        <end position="137"/>
    </location>
</feature>
<evidence type="ECO:0000256" key="3">
    <source>
        <dbReference type="ARBA" id="ARBA00008766"/>
    </source>
</evidence>
<evidence type="ECO:0000256" key="1">
    <source>
        <dbReference type="ARBA" id="ARBA00001424"/>
    </source>
</evidence>
<evidence type="ECO:0000313" key="16">
    <source>
        <dbReference type="Proteomes" id="UP000250744"/>
    </source>
</evidence>
<comment type="cofactor">
    <cofactor evidence="2">
        <name>Mn(2+)</name>
        <dbReference type="ChEBI" id="CHEBI:29035"/>
    </cofactor>
</comment>
<dbReference type="GO" id="GO:0005829">
    <property type="term" value="C:cytosol"/>
    <property type="evidence" value="ECO:0007669"/>
    <property type="project" value="TreeGrafter"/>
</dbReference>
<dbReference type="FunFam" id="3.90.230.10:FF:000002">
    <property type="entry name" value="Xaa-Pro aminopeptidase 3"/>
    <property type="match status" value="1"/>
</dbReference>
<dbReference type="Pfam" id="PF05195">
    <property type="entry name" value="AMP_N"/>
    <property type="match status" value="1"/>
</dbReference>
<evidence type="ECO:0000256" key="4">
    <source>
        <dbReference type="ARBA" id="ARBA00012574"/>
    </source>
</evidence>
<evidence type="ECO:0000256" key="8">
    <source>
        <dbReference type="ARBA" id="ARBA00023049"/>
    </source>
</evidence>
<keyword evidence="8" id="KW-0482">Metalloprotease</keyword>
<dbReference type="SMART" id="SM01011">
    <property type="entry name" value="AMP_N"/>
    <property type="match status" value="1"/>
</dbReference>
<dbReference type="NCBIfam" id="NF008131">
    <property type="entry name" value="PRK10879.1"/>
    <property type="match status" value="1"/>
</dbReference>
<dbReference type="Gene3D" id="3.90.230.10">
    <property type="entry name" value="Creatinase/methionine aminopeptidase superfamily"/>
    <property type="match status" value="1"/>
</dbReference>
<dbReference type="Gene3D" id="3.40.350.10">
    <property type="entry name" value="Creatinase/prolidase N-terminal domain"/>
    <property type="match status" value="1"/>
</dbReference>